<dbReference type="GeneID" id="89977162"/>
<dbReference type="CDD" id="cd12148">
    <property type="entry name" value="fungal_TF_MHR"/>
    <property type="match status" value="1"/>
</dbReference>
<dbReference type="GO" id="GO:0045944">
    <property type="term" value="P:positive regulation of transcription by RNA polymerase II"/>
    <property type="evidence" value="ECO:0007669"/>
    <property type="project" value="TreeGrafter"/>
</dbReference>
<dbReference type="GO" id="GO:0009074">
    <property type="term" value="P:aromatic amino acid family catabolic process"/>
    <property type="evidence" value="ECO:0007669"/>
    <property type="project" value="TreeGrafter"/>
</dbReference>
<dbReference type="PROSITE" id="PS00463">
    <property type="entry name" value="ZN2_CY6_FUNGAL_1"/>
    <property type="match status" value="1"/>
</dbReference>
<dbReference type="Gene3D" id="4.10.240.10">
    <property type="entry name" value="Zn(2)-C6 fungal-type DNA-binding domain"/>
    <property type="match status" value="1"/>
</dbReference>
<dbReference type="SMART" id="SM00066">
    <property type="entry name" value="GAL4"/>
    <property type="match status" value="1"/>
</dbReference>
<keyword evidence="1" id="KW-0805">Transcription regulation</keyword>
<proteinExistence type="predicted"/>
<dbReference type="InterPro" id="IPR001138">
    <property type="entry name" value="Zn2Cys6_DnaBD"/>
</dbReference>
<feature type="domain" description="Zn(2)-C6 fungal-type" evidence="5">
    <location>
        <begin position="37"/>
        <end position="70"/>
    </location>
</feature>
<dbReference type="EMBL" id="JAVRRD010000035">
    <property type="protein sequence ID" value="KAK5045632.1"/>
    <property type="molecule type" value="Genomic_DNA"/>
</dbReference>
<keyword evidence="7" id="KW-1185">Reference proteome</keyword>
<evidence type="ECO:0000256" key="2">
    <source>
        <dbReference type="ARBA" id="ARBA00023125"/>
    </source>
</evidence>
<dbReference type="InterPro" id="IPR036864">
    <property type="entry name" value="Zn2-C6_fun-type_DNA-bd_sf"/>
</dbReference>
<dbReference type="GO" id="GO:0000981">
    <property type="term" value="F:DNA-binding transcription factor activity, RNA polymerase II-specific"/>
    <property type="evidence" value="ECO:0007669"/>
    <property type="project" value="InterPro"/>
</dbReference>
<dbReference type="AlphaFoldDB" id="A0AAV9MW28"/>
<reference evidence="6 7" key="1">
    <citation type="submission" date="2023-08" db="EMBL/GenBank/DDBJ databases">
        <title>Black Yeasts Isolated from many extreme environments.</title>
        <authorList>
            <person name="Coleine C."/>
            <person name="Stajich J.E."/>
            <person name="Selbmann L."/>
        </authorList>
    </citation>
    <scope>NUCLEOTIDE SEQUENCE [LARGE SCALE GENOMIC DNA]</scope>
    <source>
        <strain evidence="6 7">CCFEE 5792</strain>
    </source>
</reference>
<dbReference type="GO" id="GO:0003677">
    <property type="term" value="F:DNA binding"/>
    <property type="evidence" value="ECO:0007669"/>
    <property type="project" value="UniProtKB-KW"/>
</dbReference>
<evidence type="ECO:0000259" key="5">
    <source>
        <dbReference type="PROSITE" id="PS50048"/>
    </source>
</evidence>
<name>A0AAV9MW28_9EURO</name>
<comment type="caution">
    <text evidence="6">The sequence shown here is derived from an EMBL/GenBank/DDBJ whole genome shotgun (WGS) entry which is preliminary data.</text>
</comment>
<evidence type="ECO:0000256" key="4">
    <source>
        <dbReference type="ARBA" id="ARBA00023242"/>
    </source>
</evidence>
<dbReference type="RefSeq" id="XP_064701250.1">
    <property type="nucleotide sequence ID" value="XM_064852543.1"/>
</dbReference>
<protein>
    <recommendedName>
        <fullName evidence="5">Zn(2)-C6 fungal-type domain-containing protein</fullName>
    </recommendedName>
</protein>
<evidence type="ECO:0000256" key="1">
    <source>
        <dbReference type="ARBA" id="ARBA00023015"/>
    </source>
</evidence>
<keyword evidence="2" id="KW-0238">DNA-binding</keyword>
<keyword evidence="4" id="KW-0539">Nucleus</keyword>
<dbReference type="PANTHER" id="PTHR31644">
    <property type="entry name" value="TRANSCRIPTIONAL ACTIVATOR ARO80-RELATED"/>
    <property type="match status" value="1"/>
</dbReference>
<dbReference type="CDD" id="cd00067">
    <property type="entry name" value="GAL4"/>
    <property type="match status" value="1"/>
</dbReference>
<evidence type="ECO:0000256" key="3">
    <source>
        <dbReference type="ARBA" id="ARBA00023163"/>
    </source>
</evidence>
<evidence type="ECO:0000313" key="6">
    <source>
        <dbReference type="EMBL" id="KAK5045632.1"/>
    </source>
</evidence>
<dbReference type="PROSITE" id="PS50048">
    <property type="entry name" value="ZN2_CY6_FUNGAL_2"/>
    <property type="match status" value="1"/>
</dbReference>
<accession>A0AAV9MW28</accession>
<dbReference type="InterPro" id="IPR052780">
    <property type="entry name" value="AAA_Catabolism_Regulators"/>
</dbReference>
<dbReference type="SUPFAM" id="SSF57701">
    <property type="entry name" value="Zn2/Cys6 DNA-binding domain"/>
    <property type="match status" value="1"/>
</dbReference>
<keyword evidence="3" id="KW-0804">Transcription</keyword>
<organism evidence="6 7">
    <name type="scientific">Exophiala bonariae</name>
    <dbReference type="NCBI Taxonomy" id="1690606"/>
    <lineage>
        <taxon>Eukaryota</taxon>
        <taxon>Fungi</taxon>
        <taxon>Dikarya</taxon>
        <taxon>Ascomycota</taxon>
        <taxon>Pezizomycotina</taxon>
        <taxon>Eurotiomycetes</taxon>
        <taxon>Chaetothyriomycetidae</taxon>
        <taxon>Chaetothyriales</taxon>
        <taxon>Herpotrichiellaceae</taxon>
        <taxon>Exophiala</taxon>
    </lineage>
</organism>
<dbReference type="Proteomes" id="UP001358417">
    <property type="component" value="Unassembled WGS sequence"/>
</dbReference>
<dbReference type="GO" id="GO:0008270">
    <property type="term" value="F:zinc ion binding"/>
    <property type="evidence" value="ECO:0007669"/>
    <property type="project" value="InterPro"/>
</dbReference>
<dbReference type="PANTHER" id="PTHR31644:SF2">
    <property type="entry name" value="TRANSCRIPTIONAL ACTIVATOR ARO80-RELATED"/>
    <property type="match status" value="1"/>
</dbReference>
<gene>
    <name evidence="6" type="ORF">LTR84_009001</name>
</gene>
<sequence length="761" mass="85394">MEAPPVFPDTNGNYTSSLAVDDTQTEPLIKRHRAHQSCEQCRKRKTRCEYSDPRDKSCRRCVREQKRCEFSAMRYKKREPQSRTGGRSFNAAVSYLILRNSYLPDRNAMSPSTRDNGANSHLSIARPPDDLFDLGQANTQFALICEPQQGMTDVAPAPVLGHISGGITNPVECFPGLDAKSRLISTQLRNPADTLDLLTFAATEDRFIDNVSRTDLLSNEATRNSHQPEHGGRLTSDETSRAAWRDFHLIKRGIISEEETLEYVHFFFENLWPLKPVVPAFYANPLMYWRLATEEPVLLTTIIVLGSRYLELSGHHGAIRSERIHWHAWRSLKRNLQSAIWGATCTRSLGTIASMLLLIDWHPKAINNPSMFADEDDIIGQGPTQNDSDISSPEAPLNLTSKQRHGMMSLLENLSVMSSAYRSNKVSWMLLSNAIALAQEGCCFDSEAQAQASSLTDSKTVSVTWDRTICVFIYLMDEHLALRLGLEPMLPEKFRRLVKDRFSKMFAVALPNTELWESYFELTDEISKARELLQTSKHAGSRPNGPELVVELEYVRRRLERWKRQHSYAASDKNSPLNACLTIEYNYALMYSLSPAAYAADANPDHQQESSSASFRQDAVQAARDMLSLVSSVLEPSGVLRVLPETVSQSSSTTEAHQDVKTLRATVEALHRGSPDDIHTAVRFSRFLGVLLDAVLRPTTAHSHAADAKDDSDQLALGASEPALSPYLGPDFGLSALPADLEQFCDSTMWWNETFHFKKLL</sequence>
<dbReference type="GO" id="GO:0005634">
    <property type="term" value="C:nucleus"/>
    <property type="evidence" value="ECO:0007669"/>
    <property type="project" value="TreeGrafter"/>
</dbReference>
<evidence type="ECO:0000313" key="7">
    <source>
        <dbReference type="Proteomes" id="UP001358417"/>
    </source>
</evidence>